<dbReference type="GO" id="GO:0000981">
    <property type="term" value="F:DNA-binding transcription factor activity, RNA polymerase II-specific"/>
    <property type="evidence" value="ECO:0007669"/>
    <property type="project" value="TreeGrafter"/>
</dbReference>
<evidence type="ECO:0000256" key="6">
    <source>
        <dbReference type="ARBA" id="ARBA00022833"/>
    </source>
</evidence>
<evidence type="ECO:0000256" key="1">
    <source>
        <dbReference type="ARBA" id="ARBA00004123"/>
    </source>
</evidence>
<dbReference type="SUPFAM" id="SSF57667">
    <property type="entry name" value="beta-beta-alpha zinc fingers"/>
    <property type="match status" value="2"/>
</dbReference>
<dbReference type="PROSITE" id="PS50157">
    <property type="entry name" value="ZINC_FINGER_C2H2_2"/>
    <property type="match status" value="2"/>
</dbReference>
<comment type="caution">
    <text evidence="14">The sequence shown here is derived from an EMBL/GenBank/DDBJ whole genome shotgun (WGS) entry which is preliminary data.</text>
</comment>
<dbReference type="InterPro" id="IPR036236">
    <property type="entry name" value="Znf_C2H2_sf"/>
</dbReference>
<keyword evidence="9" id="KW-0804">Transcription</keyword>
<evidence type="ECO:0000256" key="4">
    <source>
        <dbReference type="ARBA" id="ARBA00022737"/>
    </source>
</evidence>
<dbReference type="OrthoDB" id="654211at2759"/>
<evidence type="ECO:0000256" key="8">
    <source>
        <dbReference type="ARBA" id="ARBA00023125"/>
    </source>
</evidence>
<feature type="region of interest" description="Disordered" evidence="12">
    <location>
        <begin position="472"/>
        <end position="500"/>
    </location>
</feature>
<dbReference type="InterPro" id="IPR043359">
    <property type="entry name" value="GLI-like"/>
</dbReference>
<accession>A0A8H7RMM4</accession>
<dbReference type="PANTHER" id="PTHR45718">
    <property type="entry name" value="TRANSCRIPTIONAL ACTIVATOR CUBITUS INTERRUPTUS"/>
    <property type="match status" value="1"/>
</dbReference>
<dbReference type="Gene3D" id="3.30.160.60">
    <property type="entry name" value="Classic Zinc Finger"/>
    <property type="match status" value="3"/>
</dbReference>
<keyword evidence="10" id="KW-0539">Nucleus</keyword>
<evidence type="ECO:0000256" key="9">
    <source>
        <dbReference type="ARBA" id="ARBA00023163"/>
    </source>
</evidence>
<dbReference type="SMART" id="SM00355">
    <property type="entry name" value="ZnF_C2H2"/>
    <property type="match status" value="3"/>
</dbReference>
<keyword evidence="4" id="KW-0677">Repeat</keyword>
<dbReference type="Pfam" id="PF00096">
    <property type="entry name" value="zf-C2H2"/>
    <property type="match status" value="1"/>
</dbReference>
<evidence type="ECO:0000313" key="14">
    <source>
        <dbReference type="EMBL" id="KAG2213318.1"/>
    </source>
</evidence>
<keyword evidence="8" id="KW-0238">DNA-binding</keyword>
<feature type="domain" description="C2H2-type" evidence="13">
    <location>
        <begin position="387"/>
        <end position="414"/>
    </location>
</feature>
<proteinExistence type="inferred from homology"/>
<evidence type="ECO:0000259" key="13">
    <source>
        <dbReference type="PROSITE" id="PS50157"/>
    </source>
</evidence>
<dbReference type="PANTHER" id="PTHR45718:SF8">
    <property type="entry name" value="GLIS FAMILY ZINC FINGER 2"/>
    <property type="match status" value="1"/>
</dbReference>
<comment type="subcellular location">
    <subcellularLocation>
        <location evidence="1">Nucleus</location>
    </subcellularLocation>
</comment>
<name>A0A8H7RMM4_9FUNG</name>
<feature type="region of interest" description="Disordered" evidence="12">
    <location>
        <begin position="215"/>
        <end position="246"/>
    </location>
</feature>
<keyword evidence="15" id="KW-1185">Reference proteome</keyword>
<dbReference type="GO" id="GO:0000978">
    <property type="term" value="F:RNA polymerase II cis-regulatory region sequence-specific DNA binding"/>
    <property type="evidence" value="ECO:0007669"/>
    <property type="project" value="TreeGrafter"/>
</dbReference>
<dbReference type="Pfam" id="PF23561">
    <property type="entry name" value="zf-C2H2_15"/>
    <property type="match status" value="1"/>
</dbReference>
<keyword evidence="6" id="KW-0862">Zinc</keyword>
<dbReference type="GO" id="GO:0005634">
    <property type="term" value="C:nucleus"/>
    <property type="evidence" value="ECO:0007669"/>
    <property type="project" value="UniProtKB-SubCell"/>
</dbReference>
<protein>
    <recommendedName>
        <fullName evidence="13">C2H2-type domain-containing protein</fullName>
    </recommendedName>
</protein>
<dbReference type="InterPro" id="IPR056436">
    <property type="entry name" value="Znf-C2H2_ZIC1-5/GLI1-3-like"/>
</dbReference>
<gene>
    <name evidence="14" type="ORF">INT46_007531</name>
</gene>
<evidence type="ECO:0000313" key="15">
    <source>
        <dbReference type="Proteomes" id="UP000650833"/>
    </source>
</evidence>
<feature type="compositionally biased region" description="Polar residues" evidence="12">
    <location>
        <begin position="225"/>
        <end position="245"/>
    </location>
</feature>
<dbReference type="Proteomes" id="UP000650833">
    <property type="component" value="Unassembled WGS sequence"/>
</dbReference>
<evidence type="ECO:0000256" key="10">
    <source>
        <dbReference type="ARBA" id="ARBA00023242"/>
    </source>
</evidence>
<feature type="domain" description="C2H2-type" evidence="13">
    <location>
        <begin position="415"/>
        <end position="444"/>
    </location>
</feature>
<evidence type="ECO:0000256" key="7">
    <source>
        <dbReference type="ARBA" id="ARBA00023015"/>
    </source>
</evidence>
<dbReference type="InterPro" id="IPR013087">
    <property type="entry name" value="Znf_C2H2_type"/>
</dbReference>
<evidence type="ECO:0000256" key="11">
    <source>
        <dbReference type="PROSITE-ProRule" id="PRU00042"/>
    </source>
</evidence>
<evidence type="ECO:0000256" key="3">
    <source>
        <dbReference type="ARBA" id="ARBA00022723"/>
    </source>
</evidence>
<comment type="similarity">
    <text evidence="2">Belongs to the GLI C2H2-type zinc-finger protein family.</text>
</comment>
<dbReference type="FunFam" id="3.30.160.60:FF:000032">
    <property type="entry name" value="Krueppel-like factor 4"/>
    <property type="match status" value="1"/>
</dbReference>
<dbReference type="GO" id="GO:0008270">
    <property type="term" value="F:zinc ion binding"/>
    <property type="evidence" value="ECO:0007669"/>
    <property type="project" value="UniProtKB-KW"/>
</dbReference>
<keyword evidence="7" id="KW-0805">Transcription regulation</keyword>
<organism evidence="14 15">
    <name type="scientific">Mucor plumbeus</name>
    <dbReference type="NCBI Taxonomy" id="97098"/>
    <lineage>
        <taxon>Eukaryota</taxon>
        <taxon>Fungi</taxon>
        <taxon>Fungi incertae sedis</taxon>
        <taxon>Mucoromycota</taxon>
        <taxon>Mucoromycotina</taxon>
        <taxon>Mucoromycetes</taxon>
        <taxon>Mucorales</taxon>
        <taxon>Mucorineae</taxon>
        <taxon>Mucoraceae</taxon>
        <taxon>Mucor</taxon>
    </lineage>
</organism>
<keyword evidence="5 11" id="KW-0863">Zinc-finger</keyword>
<evidence type="ECO:0000256" key="5">
    <source>
        <dbReference type="ARBA" id="ARBA00022771"/>
    </source>
</evidence>
<dbReference type="AlphaFoldDB" id="A0A8H7RMM4"/>
<evidence type="ECO:0000256" key="12">
    <source>
        <dbReference type="SAM" id="MobiDB-lite"/>
    </source>
</evidence>
<evidence type="ECO:0000256" key="2">
    <source>
        <dbReference type="ARBA" id="ARBA00010831"/>
    </source>
</evidence>
<keyword evidence="3" id="KW-0479">Metal-binding</keyword>
<sequence>MNHNENIDEQQFSPVSQNTMPNNCTINQFNLIHAERNYNHILNYKKSLPDFENNANSDCTESTQNNVINHQQITYGDGLSLSEASICSSMDIHTPDIHPVYNGNSNIIQSEVVGQIIANNNSFGDQLISPTITTIPTQHWNQYQDSSMVWTSTTDTSNEMMVSPSMTISYPYSINSEENDESSSNSCPSEIEEKMVYSNSPHQQDQDVSLANDGLFYHHPDAEGLSSSSMRKSPNNRRNTVSSFPCTDEWCDPTEKELRRQSMNSFLIQSRPKSQEQREKESNISFCHLSRQELIERVVQLEREKQLNSKLSGAAAVPSDIEKGPIYPEATVVFTSQTTTEGSDEDELHPCQWTGCEISTTSLDQLIVHIKEVHIGSGKAAYFCEWASCPREQKPFLKRHKMQNHMRTHTGERPFECHVEDCDKKFSRPDSLNTHIKTHSSIRPSLRKHTKSHESAAAVATAVAAATAAASTTASASVPATDSTATADSSTATTNSVTTTSNVKEEDVIVHRQHPYNRSLKPTRYYRQQVSCGTEARQQTPSNLLMDSANFTPMTINTAVPQQTQQQFTTSTFYSDVKMMEICEQQKQQQIFAAGTAYNNNDMNVYNSQLVEQQLLQHHQRLQQQQLFDLQQQQISYQQQQHSQPQAFISYNQPLSVQQQQQQQQYHGYSYTIY</sequence>
<reference evidence="14" key="1">
    <citation type="submission" date="2020-12" db="EMBL/GenBank/DDBJ databases">
        <title>Metabolic potential, ecology and presence of endohyphal bacteria is reflected in genomic diversity of Mucoromycotina.</title>
        <authorList>
            <person name="Muszewska A."/>
            <person name="Okrasinska A."/>
            <person name="Steczkiewicz K."/>
            <person name="Drgas O."/>
            <person name="Orlowska M."/>
            <person name="Perlinska-Lenart U."/>
            <person name="Aleksandrzak-Piekarczyk T."/>
            <person name="Szatraj K."/>
            <person name="Zielenkiewicz U."/>
            <person name="Pilsyk S."/>
            <person name="Malc E."/>
            <person name="Mieczkowski P."/>
            <person name="Kruszewska J.S."/>
            <person name="Biernat P."/>
            <person name="Pawlowska J."/>
        </authorList>
    </citation>
    <scope>NUCLEOTIDE SEQUENCE</scope>
    <source>
        <strain evidence="14">CBS 226.32</strain>
    </source>
</reference>
<dbReference type="EMBL" id="JAEPRC010000038">
    <property type="protein sequence ID" value="KAG2213318.1"/>
    <property type="molecule type" value="Genomic_DNA"/>
</dbReference>
<dbReference type="PROSITE" id="PS00028">
    <property type="entry name" value="ZINC_FINGER_C2H2_1"/>
    <property type="match status" value="1"/>
</dbReference>